<sequence>METRNNTEEEFPWVNMATGVTFKHNNDNLTVKEFYDRYHTSLPQLIVVTQGYCGDIGLEEFSIGQVIRVHTYSAQKRVVAKVERGLSVLEGREISIPADYNLKLCIIKGGKKSGKEAYLREILEKHPLPVEVTPSDSHQLMNIQGQDRETGKSCHLNLIHTYEDRYLLGNAVSDGMLYAQVTAVPVYLPDLRLSIAVGIEGFSESHWTTSLQNMELKVMQNVKFNTAFGNPNVAVYSSETNVQTDSDFTYRTPAEYYNMDDILRHKISNRPSKLVQYIEQSHDMYDFIPVDFVTKAPSLKAGPPKAPKPGKDKISQPVKPLTPPPPSLPERPTVFPGPEETVASDPETKPKYDRLSRVPDVEALKIRELGEWLRELKLEKYVSMFAEQGIDGVLLKELSRQDFKNDFGMSAIEAIKLSKFAQTGHVPR</sequence>
<evidence type="ECO:0000256" key="1">
    <source>
        <dbReference type="SAM" id="MobiDB-lite"/>
    </source>
</evidence>
<dbReference type="SUPFAM" id="SSF47769">
    <property type="entry name" value="SAM/Pointed domain"/>
    <property type="match status" value="1"/>
</dbReference>
<evidence type="ECO:0000313" key="4">
    <source>
        <dbReference type="RefSeq" id="XP_022294367.1"/>
    </source>
</evidence>
<dbReference type="InterPro" id="IPR052281">
    <property type="entry name" value="GAREM"/>
</dbReference>
<dbReference type="InterPro" id="IPR001660">
    <property type="entry name" value="SAM"/>
</dbReference>
<dbReference type="PANTHER" id="PTHR14454">
    <property type="entry name" value="GRB2-ASSOCIATED AND REGULATOR OF MAPK PROTEIN FAMILY MEMBER"/>
    <property type="match status" value="1"/>
</dbReference>
<dbReference type="InterPro" id="IPR013761">
    <property type="entry name" value="SAM/pointed_sf"/>
</dbReference>
<dbReference type="PANTHER" id="PTHR14454:SF11">
    <property type="entry name" value="SERRANO, ISOFORM F"/>
    <property type="match status" value="1"/>
</dbReference>
<dbReference type="PROSITE" id="PS50105">
    <property type="entry name" value="SAM_DOMAIN"/>
    <property type="match status" value="1"/>
</dbReference>
<feature type="domain" description="SAM" evidence="2">
    <location>
        <begin position="364"/>
        <end position="412"/>
    </location>
</feature>
<evidence type="ECO:0000313" key="3">
    <source>
        <dbReference type="Proteomes" id="UP000694844"/>
    </source>
</evidence>
<reference evidence="3" key="1">
    <citation type="submission" date="2024-06" db="UniProtKB">
        <authorList>
            <consortium name="RefSeq"/>
        </authorList>
    </citation>
    <scope>NUCLEOTIDE SEQUENCE [LARGE SCALE GENOMIC DNA]</scope>
</reference>
<dbReference type="SMART" id="SM00454">
    <property type="entry name" value="SAM"/>
    <property type="match status" value="1"/>
</dbReference>
<keyword evidence="3" id="KW-1185">Reference proteome</keyword>
<dbReference type="OrthoDB" id="6077228at2759"/>
<feature type="compositionally biased region" description="Pro residues" evidence="1">
    <location>
        <begin position="320"/>
        <end position="329"/>
    </location>
</feature>
<name>A0A8B8C265_CRAVI</name>
<dbReference type="Pfam" id="PF07647">
    <property type="entry name" value="SAM_2"/>
    <property type="match status" value="1"/>
</dbReference>
<dbReference type="KEGG" id="cvn:111104626"/>
<evidence type="ECO:0000313" key="5">
    <source>
        <dbReference type="RefSeq" id="XP_022309184.1"/>
    </source>
</evidence>
<dbReference type="KEGG" id="cvn:111114926"/>
<reference evidence="4 5" key="2">
    <citation type="submission" date="2025-04" db="UniProtKB">
        <authorList>
            <consortium name="RefSeq"/>
        </authorList>
    </citation>
    <scope>IDENTIFICATION</scope>
    <source>
        <tissue evidence="4 5">Whole sample</tissue>
    </source>
</reference>
<dbReference type="RefSeq" id="XP_022294367.1">
    <property type="nucleotide sequence ID" value="XM_022438659.1"/>
</dbReference>
<feature type="region of interest" description="Disordered" evidence="1">
    <location>
        <begin position="299"/>
        <end position="351"/>
    </location>
</feature>
<organism evidence="3 5">
    <name type="scientific">Crassostrea virginica</name>
    <name type="common">Eastern oyster</name>
    <dbReference type="NCBI Taxonomy" id="6565"/>
    <lineage>
        <taxon>Eukaryota</taxon>
        <taxon>Metazoa</taxon>
        <taxon>Spiralia</taxon>
        <taxon>Lophotrochozoa</taxon>
        <taxon>Mollusca</taxon>
        <taxon>Bivalvia</taxon>
        <taxon>Autobranchia</taxon>
        <taxon>Pteriomorphia</taxon>
        <taxon>Ostreida</taxon>
        <taxon>Ostreoidea</taxon>
        <taxon>Ostreidae</taxon>
        <taxon>Crassostrea</taxon>
    </lineage>
</organism>
<dbReference type="Proteomes" id="UP000694844">
    <property type="component" value="Chromosome 1"/>
</dbReference>
<dbReference type="Gene3D" id="1.10.150.50">
    <property type="entry name" value="Transcription Factor, Ets-1"/>
    <property type="match status" value="1"/>
</dbReference>
<accession>A0A8B8C265</accession>
<proteinExistence type="predicted"/>
<dbReference type="RefSeq" id="XP_022309184.1">
    <property type="nucleotide sequence ID" value="XM_022453476.1"/>
</dbReference>
<dbReference type="GeneID" id="111114926"/>
<dbReference type="AlphaFoldDB" id="A0A8B8C265"/>
<gene>
    <name evidence="5" type="primary">LOC111114926</name>
    <name evidence="4" type="synonym">LOC111104626</name>
</gene>
<dbReference type="CDD" id="cd09487">
    <property type="entry name" value="SAM_superfamily"/>
    <property type="match status" value="1"/>
</dbReference>
<protein>
    <submittedName>
        <fullName evidence="4">Uncharacterized protein LOC111104626 isoform X1</fullName>
    </submittedName>
    <submittedName>
        <fullName evidence="5">Uncharacterized protein LOC111114926 isoform X1</fullName>
    </submittedName>
</protein>
<evidence type="ECO:0000259" key="2">
    <source>
        <dbReference type="PROSITE" id="PS50105"/>
    </source>
</evidence>